<dbReference type="InterPro" id="IPR006674">
    <property type="entry name" value="HD_domain"/>
</dbReference>
<dbReference type="InterPro" id="IPR011006">
    <property type="entry name" value="CheY-like_superfamily"/>
</dbReference>
<comment type="caution">
    <text evidence="5">The sequence shown here is derived from an EMBL/GenBank/DDBJ whole genome shotgun (WGS) entry which is preliminary data.</text>
</comment>
<evidence type="ECO:0000313" key="6">
    <source>
        <dbReference type="Proteomes" id="UP000652176"/>
    </source>
</evidence>
<reference evidence="5 6" key="1">
    <citation type="submission" date="2020-09" db="EMBL/GenBank/DDBJ databases">
        <title>Methylomonas albis sp. nov. and Methylomonas fluvii sp. nov.: Two cold-adapted methanotrophs from the River Elbe and an amended description of Methylovulum psychrotolerans strain Eb1.</title>
        <authorList>
            <person name="Bussmann I.K."/>
            <person name="Klings K.-W."/>
            <person name="Warnstedt J."/>
            <person name="Hoppert M."/>
            <person name="Saborowski A."/>
            <person name="Horn F."/>
            <person name="Liebner S."/>
        </authorList>
    </citation>
    <scope>NUCLEOTIDE SEQUENCE [LARGE SCALE GENOMIC DNA]</scope>
    <source>
        <strain evidence="5 6">EbA</strain>
    </source>
</reference>
<evidence type="ECO:0000259" key="3">
    <source>
        <dbReference type="PROSITE" id="PS51831"/>
    </source>
</evidence>
<protein>
    <submittedName>
        <fullName evidence="5">Response regulator</fullName>
    </submittedName>
</protein>
<name>A0ABR9CY56_9GAMM</name>
<evidence type="ECO:0000313" key="5">
    <source>
        <dbReference type="EMBL" id="MBD9355481.1"/>
    </source>
</evidence>
<organism evidence="5 6">
    <name type="scientific">Methylomonas albis</name>
    <dbReference type="NCBI Taxonomy" id="1854563"/>
    <lineage>
        <taxon>Bacteria</taxon>
        <taxon>Pseudomonadati</taxon>
        <taxon>Pseudomonadota</taxon>
        <taxon>Gammaproteobacteria</taxon>
        <taxon>Methylococcales</taxon>
        <taxon>Methylococcaceae</taxon>
        <taxon>Methylomonas</taxon>
    </lineage>
</organism>
<dbReference type="SUPFAM" id="SSF109604">
    <property type="entry name" value="HD-domain/PDEase-like"/>
    <property type="match status" value="1"/>
</dbReference>
<dbReference type="Gene3D" id="3.40.50.2300">
    <property type="match status" value="1"/>
</dbReference>
<dbReference type="InterPro" id="IPR003607">
    <property type="entry name" value="HD/PDEase_dom"/>
</dbReference>
<evidence type="ECO:0000259" key="4">
    <source>
        <dbReference type="PROSITE" id="PS51832"/>
    </source>
</evidence>
<dbReference type="PROSITE" id="PS51831">
    <property type="entry name" value="HD"/>
    <property type="match status" value="1"/>
</dbReference>
<dbReference type="PANTHER" id="PTHR45228:SF5">
    <property type="entry name" value="CYCLIC DI-GMP PHOSPHODIESTERASE VC_1348-RELATED"/>
    <property type="match status" value="1"/>
</dbReference>
<dbReference type="Gene3D" id="1.10.3210.10">
    <property type="entry name" value="Hypothetical protein af1432"/>
    <property type="match status" value="1"/>
</dbReference>
<dbReference type="RefSeq" id="WP_192373847.1">
    <property type="nucleotide sequence ID" value="NZ_CAJHIV010000001.1"/>
</dbReference>
<dbReference type="SMART" id="SM00471">
    <property type="entry name" value="HDc"/>
    <property type="match status" value="1"/>
</dbReference>
<proteinExistence type="predicted"/>
<dbReference type="Proteomes" id="UP000652176">
    <property type="component" value="Unassembled WGS sequence"/>
</dbReference>
<dbReference type="EMBL" id="JACXSS010000001">
    <property type="protein sequence ID" value="MBD9355481.1"/>
    <property type="molecule type" value="Genomic_DNA"/>
</dbReference>
<dbReference type="InterPro" id="IPR052020">
    <property type="entry name" value="Cyclic_di-GMP/3'3'-cGAMP_PDE"/>
</dbReference>
<feature type="domain" description="HD" evidence="3">
    <location>
        <begin position="150"/>
        <end position="274"/>
    </location>
</feature>
<evidence type="ECO:0000256" key="1">
    <source>
        <dbReference type="PROSITE-ProRule" id="PRU00169"/>
    </source>
</evidence>
<dbReference type="Pfam" id="PF13487">
    <property type="entry name" value="HD_5"/>
    <property type="match status" value="1"/>
</dbReference>
<feature type="modified residue" description="4-aspartylphosphate" evidence="1">
    <location>
        <position position="53"/>
    </location>
</feature>
<keyword evidence="6" id="KW-1185">Reference proteome</keyword>
<dbReference type="PANTHER" id="PTHR45228">
    <property type="entry name" value="CYCLIC DI-GMP PHOSPHODIESTERASE TM_0186-RELATED"/>
    <property type="match status" value="1"/>
</dbReference>
<dbReference type="InterPro" id="IPR001789">
    <property type="entry name" value="Sig_transdc_resp-reg_receiver"/>
</dbReference>
<feature type="domain" description="HD-GYP" evidence="4">
    <location>
        <begin position="128"/>
        <end position="325"/>
    </location>
</feature>
<keyword evidence="1" id="KW-0597">Phosphoprotein</keyword>
<dbReference type="CDD" id="cd00077">
    <property type="entry name" value="HDc"/>
    <property type="match status" value="1"/>
</dbReference>
<feature type="domain" description="Response regulatory" evidence="2">
    <location>
        <begin position="5"/>
        <end position="120"/>
    </location>
</feature>
<dbReference type="PROSITE" id="PS51832">
    <property type="entry name" value="HD_GYP"/>
    <property type="match status" value="1"/>
</dbReference>
<evidence type="ECO:0000259" key="2">
    <source>
        <dbReference type="PROSITE" id="PS50110"/>
    </source>
</evidence>
<dbReference type="PROSITE" id="PS50110">
    <property type="entry name" value="RESPONSE_REGULATORY"/>
    <property type="match status" value="1"/>
</dbReference>
<dbReference type="SMART" id="SM00448">
    <property type="entry name" value="REC"/>
    <property type="match status" value="1"/>
</dbReference>
<dbReference type="InterPro" id="IPR037522">
    <property type="entry name" value="HD_GYP_dom"/>
</dbReference>
<sequence>MTHGPILIVDDEPSNLAILRQILQKDYALRFAVNGKEALELVNKVRPSLILLDIRMPELDGYQVCRALKADPKLESIPVIFVTSLAECGSEKEGFDIGCVDYLTKPVSADIVLARVKTHLSLIRATKLEDSYRDAIYMLGKAGHFNDTDTGMHIWRMAAYSRHLAQALGWPVDQYELIEFAAAMHDTGKIGIPDSILRKPGKLDAGEWVIMKTHTQIGYDILSTSYSPLFNLAAEIALHHHEKWDGSGYPLGLTGLSIPESARIVAIADVFDALSMTRPYKQAWALGEILTFLKQGAGQHFDPNFIECFMTILPTIMETKANWEKRESGLNAEG</sequence>
<dbReference type="Pfam" id="PF00072">
    <property type="entry name" value="Response_reg"/>
    <property type="match status" value="1"/>
</dbReference>
<gene>
    <name evidence="5" type="ORF">IE877_06245</name>
</gene>
<accession>A0ABR9CY56</accession>
<dbReference type="SUPFAM" id="SSF52172">
    <property type="entry name" value="CheY-like"/>
    <property type="match status" value="1"/>
</dbReference>